<organism evidence="1 2">
    <name type="scientific">Pomacea canaliculata</name>
    <name type="common">Golden apple snail</name>
    <dbReference type="NCBI Taxonomy" id="400727"/>
    <lineage>
        <taxon>Eukaryota</taxon>
        <taxon>Metazoa</taxon>
        <taxon>Spiralia</taxon>
        <taxon>Lophotrochozoa</taxon>
        <taxon>Mollusca</taxon>
        <taxon>Gastropoda</taxon>
        <taxon>Caenogastropoda</taxon>
        <taxon>Architaenioglossa</taxon>
        <taxon>Ampullarioidea</taxon>
        <taxon>Ampullariidae</taxon>
        <taxon>Pomacea</taxon>
    </lineage>
</organism>
<evidence type="ECO:0000313" key="1">
    <source>
        <dbReference type="EMBL" id="PVD31013.1"/>
    </source>
</evidence>
<gene>
    <name evidence="1" type="ORF">C0Q70_10289</name>
</gene>
<dbReference type="EMBL" id="PZQS01000005">
    <property type="protein sequence ID" value="PVD31013.1"/>
    <property type="molecule type" value="Genomic_DNA"/>
</dbReference>
<protein>
    <submittedName>
        <fullName evidence="1">Uncharacterized protein</fullName>
    </submittedName>
</protein>
<keyword evidence="2" id="KW-1185">Reference proteome</keyword>
<dbReference type="AlphaFoldDB" id="A0A2T7PC60"/>
<comment type="caution">
    <text evidence="1">The sequence shown here is derived from an EMBL/GenBank/DDBJ whole genome shotgun (WGS) entry which is preliminary data.</text>
</comment>
<reference evidence="1 2" key="1">
    <citation type="submission" date="2018-04" db="EMBL/GenBank/DDBJ databases">
        <title>The genome of golden apple snail Pomacea canaliculata provides insight into stress tolerance and invasive adaptation.</title>
        <authorList>
            <person name="Liu C."/>
            <person name="Liu B."/>
            <person name="Ren Y."/>
            <person name="Zhang Y."/>
            <person name="Wang H."/>
            <person name="Li S."/>
            <person name="Jiang F."/>
            <person name="Yin L."/>
            <person name="Zhang G."/>
            <person name="Qian W."/>
            <person name="Fan W."/>
        </authorList>
    </citation>
    <scope>NUCLEOTIDE SEQUENCE [LARGE SCALE GENOMIC DNA]</scope>
    <source>
        <strain evidence="1">SZHN2017</strain>
        <tissue evidence="1">Muscle</tissue>
    </source>
</reference>
<evidence type="ECO:0000313" key="2">
    <source>
        <dbReference type="Proteomes" id="UP000245119"/>
    </source>
</evidence>
<name>A0A2T7PC60_POMCA</name>
<accession>A0A2T7PC60</accession>
<dbReference type="Proteomes" id="UP000245119">
    <property type="component" value="Linkage Group LG5"/>
</dbReference>
<sequence length="59" mass="6876">MQAEYPPSFTMEGTLAAFPKHSLSESYCYQSDIPRRLQRCERSSEIVTNKSNQIECFIR</sequence>
<proteinExistence type="predicted"/>